<dbReference type="Gene3D" id="1.10.287.1490">
    <property type="match status" value="1"/>
</dbReference>
<dbReference type="VEuPathDB" id="TrichDB:TVAG_177680"/>
<dbReference type="RefSeq" id="XP_001297847.1">
    <property type="nucleotide sequence ID" value="XM_001297846.1"/>
</dbReference>
<feature type="coiled-coil region" evidence="1">
    <location>
        <begin position="556"/>
        <end position="583"/>
    </location>
</feature>
<dbReference type="InParanoid" id="A2GD49"/>
<sequence length="1066" mass="122490">MNSDGVQSLDEQENAAVQIDPQMETSYYDDIDQLKKENAVLKSQLERACNNTSDIENLHKEKRELTSKLMEANQKTKSLQSRLKIAQQRNQDLEKKINSYGLQITNLNNDIDKKNKEITDLQSNVAELNIKEANAAKAKNELATFFTEFSSIADQKLQSFQQVLTFYKSIMQQHQSEIDDLNIEHQESEQNIVMTLKQVVKKSKKLTKDNELLNENNQKLHQLIDTAKGAIDTTEDQIQRLVEENSNLEAKLEESASQTTALQHEIESMKSKLEQEQQKNADEIQKYQELLNMRDSRIDELKNIMNSPEQTGATRINELVQENTQLKINLNNLSDQKKQSDELEKKVELKLRRALNKINSQKAEIAKYKKHLHNFSKEKICSTENTLKKEIEQLNQQNGKYAKEIDSLRTQLQAAEAAHVEGESAYNAVKNDNERLKNSIQSLENLINNQRNEITSLTNQRNRLFQLGQKSIQTLSKCELNAKNNQQKINELSQKLQKPKFSQRPTEFNTTTTDSCLLAAMSQSLIPLIDAPARDKLNSILADFKLTPFERSKLAFKEISDMLKQSKQNAENQEQNKQQNQSISNIQSLLEGMIRGFSVILGAKTNDDNAAGSINIPRDSALIDFIAEKTAQLELILQQNELLNPQFVSLDFLFTGSFEDRRRSLQEFACQGWDNRTTFDMFCLQALVNTSLSNELSAVRSVVETQNVQLEHIEQILGTSDPDFVHESLENIEKKIRKLKAKNKSLKQFALQMQEAAEKIDGNANLRSIIDELKKQIDSQVQELEKRSQTIQNLEKEKSEKQATIEAREAEIANLKNEIRQTQFDHRAEVAQFEKTIFQSNQEVREANMKVSQSSVEFEAKLQEQKKIAEDDRQREIAKQEKLERQILSLKEKIRKADIAAKQRENDYSKEAQKLVEVQNQLKQKLTDSIESLKTQSAENQELQRKLTESLRINEGKAQEMMKEISKLTASKKAAEVQIQSLQDQMKREADLIASQYNFKSVAQETKRQEEIAELKANFEKEKNALIIDVLEEFNALQSLGEEEIDESTFMSTIRKIAGEYRRVHA</sequence>
<accession>A2GD49</accession>
<dbReference type="VEuPathDB" id="TrichDB:TVAGG3_0244460"/>
<protein>
    <submittedName>
        <fullName evidence="3">Uncharacterized protein</fullName>
    </submittedName>
</protein>
<evidence type="ECO:0000256" key="1">
    <source>
        <dbReference type="SAM" id="Coils"/>
    </source>
</evidence>
<dbReference type="GO" id="GO:0000796">
    <property type="term" value="C:condensin complex"/>
    <property type="evidence" value="ECO:0000318"/>
    <property type="project" value="GO_Central"/>
</dbReference>
<dbReference type="OrthoDB" id="10666179at2759"/>
<keyword evidence="1" id="KW-0175">Coiled coil</keyword>
<dbReference type="GO" id="GO:0007076">
    <property type="term" value="P:mitotic chromosome condensation"/>
    <property type="evidence" value="ECO:0000318"/>
    <property type="project" value="GO_Central"/>
</dbReference>
<dbReference type="KEGG" id="tva:4742553"/>
<dbReference type="GO" id="GO:0003682">
    <property type="term" value="F:chromatin binding"/>
    <property type="evidence" value="ECO:0000318"/>
    <property type="project" value="GO_Central"/>
</dbReference>
<dbReference type="EMBL" id="DS115146">
    <property type="protein sequence ID" value="EAX84917.1"/>
    <property type="molecule type" value="Genomic_DNA"/>
</dbReference>
<proteinExistence type="predicted"/>
<evidence type="ECO:0000256" key="2">
    <source>
        <dbReference type="SAM" id="MobiDB-lite"/>
    </source>
</evidence>
<name>A2GD49_TRIV3</name>
<dbReference type="GO" id="GO:0000793">
    <property type="term" value="C:condensed chromosome"/>
    <property type="evidence" value="ECO:0000318"/>
    <property type="project" value="GO_Central"/>
</dbReference>
<dbReference type="AlphaFoldDB" id="A2GD49"/>
<evidence type="ECO:0000313" key="3">
    <source>
        <dbReference type="EMBL" id="EAX84917.1"/>
    </source>
</evidence>
<feature type="coiled-coil region" evidence="1">
    <location>
        <begin position="729"/>
        <end position="825"/>
    </location>
</feature>
<reference evidence="3" key="1">
    <citation type="submission" date="2006-10" db="EMBL/GenBank/DDBJ databases">
        <authorList>
            <person name="Amadeo P."/>
            <person name="Zhao Q."/>
            <person name="Wortman J."/>
            <person name="Fraser-Liggett C."/>
            <person name="Carlton J."/>
        </authorList>
    </citation>
    <scope>NUCLEOTIDE SEQUENCE</scope>
    <source>
        <strain evidence="3">G3</strain>
    </source>
</reference>
<feature type="coiled-coil region" evidence="1">
    <location>
        <begin position="31"/>
        <end position="495"/>
    </location>
</feature>
<dbReference type="Proteomes" id="UP000001542">
    <property type="component" value="Unassembled WGS sequence"/>
</dbReference>
<keyword evidence="4" id="KW-1185">Reference proteome</keyword>
<reference evidence="3" key="2">
    <citation type="journal article" date="2007" name="Science">
        <title>Draft genome sequence of the sexually transmitted pathogen Trichomonas vaginalis.</title>
        <authorList>
            <person name="Carlton J.M."/>
            <person name="Hirt R.P."/>
            <person name="Silva J.C."/>
            <person name="Delcher A.L."/>
            <person name="Schatz M."/>
            <person name="Zhao Q."/>
            <person name="Wortman J.R."/>
            <person name="Bidwell S.L."/>
            <person name="Alsmark U.C.M."/>
            <person name="Besteiro S."/>
            <person name="Sicheritz-Ponten T."/>
            <person name="Noel C.J."/>
            <person name="Dacks J.B."/>
            <person name="Foster P.G."/>
            <person name="Simillion C."/>
            <person name="Van de Peer Y."/>
            <person name="Miranda-Saavedra D."/>
            <person name="Barton G.J."/>
            <person name="Westrop G.D."/>
            <person name="Mueller S."/>
            <person name="Dessi D."/>
            <person name="Fiori P.L."/>
            <person name="Ren Q."/>
            <person name="Paulsen I."/>
            <person name="Zhang H."/>
            <person name="Bastida-Corcuera F.D."/>
            <person name="Simoes-Barbosa A."/>
            <person name="Brown M.T."/>
            <person name="Hayes R.D."/>
            <person name="Mukherjee M."/>
            <person name="Okumura C.Y."/>
            <person name="Schneider R."/>
            <person name="Smith A.J."/>
            <person name="Vanacova S."/>
            <person name="Villalvazo M."/>
            <person name="Haas B.J."/>
            <person name="Pertea M."/>
            <person name="Feldblyum T.V."/>
            <person name="Utterback T.R."/>
            <person name="Shu C.L."/>
            <person name="Osoegawa K."/>
            <person name="de Jong P.J."/>
            <person name="Hrdy I."/>
            <person name="Horvathova L."/>
            <person name="Zubacova Z."/>
            <person name="Dolezal P."/>
            <person name="Malik S.B."/>
            <person name="Logsdon J.M. Jr."/>
            <person name="Henze K."/>
            <person name="Gupta A."/>
            <person name="Wang C.C."/>
            <person name="Dunne R.L."/>
            <person name="Upcroft J.A."/>
            <person name="Upcroft P."/>
            <person name="White O."/>
            <person name="Salzberg S.L."/>
            <person name="Tang P."/>
            <person name="Chiu C.-H."/>
            <person name="Lee Y.-S."/>
            <person name="Embley T.M."/>
            <person name="Coombs G.H."/>
            <person name="Mottram J.C."/>
            <person name="Tachezy J."/>
            <person name="Fraser-Liggett C.M."/>
            <person name="Johnson P.J."/>
        </authorList>
    </citation>
    <scope>NUCLEOTIDE SEQUENCE [LARGE SCALE GENOMIC DNA]</scope>
    <source>
        <strain evidence="3">G3</strain>
    </source>
</reference>
<dbReference type="STRING" id="5722.A2GD49"/>
<gene>
    <name evidence="3" type="ORF">TVAG_177680</name>
</gene>
<feature type="coiled-coil region" evidence="1">
    <location>
        <begin position="859"/>
        <end position="992"/>
    </location>
</feature>
<dbReference type="GO" id="GO:0000785">
    <property type="term" value="C:chromatin"/>
    <property type="evidence" value="ECO:0000318"/>
    <property type="project" value="GO_Central"/>
</dbReference>
<dbReference type="SMR" id="A2GD49"/>
<feature type="region of interest" description="Disordered" evidence="2">
    <location>
        <begin position="1"/>
        <end position="21"/>
    </location>
</feature>
<organism evidence="3 4">
    <name type="scientific">Trichomonas vaginalis (strain ATCC PRA-98 / G3)</name>
    <dbReference type="NCBI Taxonomy" id="412133"/>
    <lineage>
        <taxon>Eukaryota</taxon>
        <taxon>Metamonada</taxon>
        <taxon>Parabasalia</taxon>
        <taxon>Trichomonadida</taxon>
        <taxon>Trichomonadidae</taxon>
        <taxon>Trichomonas</taxon>
    </lineage>
</organism>
<evidence type="ECO:0000313" key="4">
    <source>
        <dbReference type="Proteomes" id="UP000001542"/>
    </source>
</evidence>